<dbReference type="EMBL" id="AMQN01012395">
    <property type="status" value="NOT_ANNOTATED_CDS"/>
    <property type="molecule type" value="Genomic_DNA"/>
</dbReference>
<evidence type="ECO:0000313" key="3">
    <source>
        <dbReference type="Proteomes" id="UP000014760"/>
    </source>
</evidence>
<keyword evidence="3" id="KW-1185">Reference proteome</keyword>
<organism evidence="1">
    <name type="scientific">Capitella teleta</name>
    <name type="common">Polychaete worm</name>
    <dbReference type="NCBI Taxonomy" id="283909"/>
    <lineage>
        <taxon>Eukaryota</taxon>
        <taxon>Metazoa</taxon>
        <taxon>Spiralia</taxon>
        <taxon>Lophotrochozoa</taxon>
        <taxon>Annelida</taxon>
        <taxon>Polychaeta</taxon>
        <taxon>Sedentaria</taxon>
        <taxon>Scolecida</taxon>
        <taxon>Capitellidae</taxon>
        <taxon>Capitella</taxon>
    </lineage>
</organism>
<dbReference type="AlphaFoldDB" id="R7TKK7"/>
<dbReference type="HOGENOM" id="CLU_035360_0_0_1"/>
<proteinExistence type="predicted"/>
<dbReference type="OrthoDB" id="6022754at2759"/>
<sequence>MVQVLSDSDGALKSDIFNCKTVNTMNPISEGMDFEEFAELLKESQDKTSIDAVYTAILKSPILGSMKYQEECFWKEGQLVRNAVIKLIKRFSELYGQQCPLLAFDPKLRGSAAEDTKCGPPDEFDFMLTMNKLSTHCLLSVIDNCKAYVILEVPEIPELLQLPPHKMIQSLHIWLMAMSSGIDDIRQVHPYLIEDGILQFTEDIHPHAFRMGGISFEVLSIDWPIPVDFSNCQLYGLFRNACWGFDLSSTDYEEVLLKSLPSAAIDAYVLGKAFASTHFKWRGKHLSKIFGISYKLKKAILLYLRQHKDPQSISRHDWIKGTASVAANMEKYIKDMDCRRCIFHAEKWTCGENECLNLSF</sequence>
<dbReference type="EnsemblMetazoa" id="CapteT212676">
    <property type="protein sequence ID" value="CapteP212676"/>
    <property type="gene ID" value="CapteG212676"/>
</dbReference>
<dbReference type="Proteomes" id="UP000014760">
    <property type="component" value="Unassembled WGS sequence"/>
</dbReference>
<dbReference type="EMBL" id="KB309493">
    <property type="protein sequence ID" value="ELT94239.1"/>
    <property type="molecule type" value="Genomic_DNA"/>
</dbReference>
<reference evidence="3" key="1">
    <citation type="submission" date="2012-12" db="EMBL/GenBank/DDBJ databases">
        <authorList>
            <person name="Hellsten U."/>
            <person name="Grimwood J."/>
            <person name="Chapman J.A."/>
            <person name="Shapiro H."/>
            <person name="Aerts A."/>
            <person name="Otillar R.P."/>
            <person name="Terry A.Y."/>
            <person name="Boore J.L."/>
            <person name="Simakov O."/>
            <person name="Marletaz F."/>
            <person name="Cho S.-J."/>
            <person name="Edsinger-Gonzales E."/>
            <person name="Havlak P."/>
            <person name="Kuo D.-H."/>
            <person name="Larsson T."/>
            <person name="Lv J."/>
            <person name="Arendt D."/>
            <person name="Savage R."/>
            <person name="Osoegawa K."/>
            <person name="de Jong P."/>
            <person name="Lindberg D.R."/>
            <person name="Seaver E.C."/>
            <person name="Weisblat D.A."/>
            <person name="Putnam N.H."/>
            <person name="Grigoriev I.V."/>
            <person name="Rokhsar D.S."/>
        </authorList>
    </citation>
    <scope>NUCLEOTIDE SEQUENCE</scope>
    <source>
        <strain evidence="3">I ESC-2004</strain>
    </source>
</reference>
<evidence type="ECO:0000313" key="1">
    <source>
        <dbReference type="EMBL" id="ELT94239.1"/>
    </source>
</evidence>
<reference evidence="2" key="3">
    <citation type="submission" date="2015-06" db="UniProtKB">
        <authorList>
            <consortium name="EnsemblMetazoa"/>
        </authorList>
    </citation>
    <scope>IDENTIFICATION</scope>
</reference>
<name>R7TKK7_CAPTE</name>
<dbReference type="Gene3D" id="3.30.460.90">
    <property type="match status" value="1"/>
</dbReference>
<protein>
    <recommendedName>
        <fullName evidence="4">Mab-21-like HhH/H2TH-like domain-containing protein</fullName>
    </recommendedName>
</protein>
<reference evidence="1 3" key="2">
    <citation type="journal article" date="2013" name="Nature">
        <title>Insights into bilaterian evolution from three spiralian genomes.</title>
        <authorList>
            <person name="Simakov O."/>
            <person name="Marletaz F."/>
            <person name="Cho S.J."/>
            <person name="Edsinger-Gonzales E."/>
            <person name="Havlak P."/>
            <person name="Hellsten U."/>
            <person name="Kuo D.H."/>
            <person name="Larsson T."/>
            <person name="Lv J."/>
            <person name="Arendt D."/>
            <person name="Savage R."/>
            <person name="Osoegawa K."/>
            <person name="de Jong P."/>
            <person name="Grimwood J."/>
            <person name="Chapman J.A."/>
            <person name="Shapiro H."/>
            <person name="Aerts A."/>
            <person name="Otillar R.P."/>
            <person name="Terry A.Y."/>
            <person name="Boore J.L."/>
            <person name="Grigoriev I.V."/>
            <person name="Lindberg D.R."/>
            <person name="Seaver E.C."/>
            <person name="Weisblat D.A."/>
            <person name="Putnam N.H."/>
            <person name="Rokhsar D.S."/>
        </authorList>
    </citation>
    <scope>NUCLEOTIDE SEQUENCE</scope>
    <source>
        <strain evidence="1 3">I ESC-2004</strain>
    </source>
</reference>
<evidence type="ECO:0000313" key="2">
    <source>
        <dbReference type="EnsemblMetazoa" id="CapteP212676"/>
    </source>
</evidence>
<gene>
    <name evidence="1" type="ORF">CAPTEDRAFT_212676</name>
</gene>
<accession>R7TKK7</accession>
<evidence type="ECO:0008006" key="4">
    <source>
        <dbReference type="Google" id="ProtNLM"/>
    </source>
</evidence>